<comment type="caution">
    <text evidence="2">The sequence shown here is derived from an EMBL/GenBank/DDBJ whole genome shotgun (WGS) entry which is preliminary data.</text>
</comment>
<dbReference type="EMBL" id="ANPB02000011">
    <property type="protein sequence ID" value="KAF4473870.1"/>
    <property type="molecule type" value="Genomic_DNA"/>
</dbReference>
<reference evidence="2 3" key="1">
    <citation type="submission" date="2012-08" db="EMBL/GenBank/DDBJ databases">
        <authorList>
            <person name="Gan P.H.P."/>
            <person name="Ikeda K."/>
            <person name="Irieda H."/>
            <person name="Narusaka M."/>
            <person name="O'Connell R.J."/>
            <person name="Narusaka Y."/>
            <person name="Takano Y."/>
            <person name="Kubo Y."/>
            <person name="Shirasu K."/>
        </authorList>
    </citation>
    <scope>NUCLEOTIDE SEQUENCE [LARGE SCALE GENOMIC DNA]</scope>
    <source>
        <strain evidence="2 3">Nara gc5</strain>
    </source>
</reference>
<gene>
    <name evidence="2" type="ORF">CGGC5_v017021</name>
</gene>
<name>A0A7J6IDC7_COLFN</name>
<reference evidence="2 3" key="2">
    <citation type="submission" date="2020-04" db="EMBL/GenBank/DDBJ databases">
        <title>Genome sequencing and assembly of multiple isolates from the Colletotrichum gloeosporioides species complex.</title>
        <authorList>
            <person name="Gan P."/>
            <person name="Shirasu K."/>
        </authorList>
    </citation>
    <scope>NUCLEOTIDE SEQUENCE [LARGE SCALE GENOMIC DNA]</scope>
    <source>
        <strain evidence="2 3">Nara gc5</strain>
    </source>
</reference>
<evidence type="ECO:0000313" key="3">
    <source>
        <dbReference type="Proteomes" id="UP000011096"/>
    </source>
</evidence>
<dbReference type="GeneID" id="90980645"/>
<dbReference type="Proteomes" id="UP000011096">
    <property type="component" value="Unassembled WGS sequence"/>
</dbReference>
<evidence type="ECO:0000256" key="1">
    <source>
        <dbReference type="SAM" id="MobiDB-lite"/>
    </source>
</evidence>
<organism evidence="2 3">
    <name type="scientific">Colletotrichum fructicola (strain Nara gc5)</name>
    <name type="common">Anthracnose fungus</name>
    <name type="synonym">Colletotrichum gloeosporioides (strain Nara gc5)</name>
    <dbReference type="NCBI Taxonomy" id="1213859"/>
    <lineage>
        <taxon>Eukaryota</taxon>
        <taxon>Fungi</taxon>
        <taxon>Dikarya</taxon>
        <taxon>Ascomycota</taxon>
        <taxon>Pezizomycotina</taxon>
        <taxon>Sordariomycetes</taxon>
        <taxon>Hypocreomycetidae</taxon>
        <taxon>Glomerellales</taxon>
        <taxon>Glomerellaceae</taxon>
        <taxon>Colletotrichum</taxon>
        <taxon>Colletotrichum gloeosporioides species complex</taxon>
    </lineage>
</organism>
<dbReference type="InParanoid" id="A0A7J6IDC7"/>
<dbReference type="AlphaFoldDB" id="A0A7J6IDC7"/>
<protein>
    <submittedName>
        <fullName evidence="2">Uncharacterized protein</fullName>
    </submittedName>
</protein>
<proteinExistence type="predicted"/>
<keyword evidence="3" id="KW-1185">Reference proteome</keyword>
<evidence type="ECO:0000313" key="2">
    <source>
        <dbReference type="EMBL" id="KAF4473870.1"/>
    </source>
</evidence>
<accession>A0A7J6IDC7</accession>
<sequence length="231" mass="25708">MQDAIHPQTSADKRFLEIVLNGPSQTQDQKFFTTFTSQFRPNDQDQRQVNGITSTEMFSSQHAIAPGYPMRGKRKADIGQSKSGPDFKTRKLERYASRATNAEALNPTGPTHTEGPPNMTACYGCLLSALRGVSLGICQSIVPNDPIREKKNVPCLRCHQSPRIHICRPVGPLVALFAKPFFKLLHSNQPLQRDIDRWRHAVRCAIELEGAGVDFPVARDSAAIHNSHTRP</sequence>
<feature type="region of interest" description="Disordered" evidence="1">
    <location>
        <begin position="66"/>
        <end position="90"/>
    </location>
</feature>
<dbReference type="RefSeq" id="XP_066006759.1">
    <property type="nucleotide sequence ID" value="XM_066153699.1"/>
</dbReference>